<comment type="caution">
    <text evidence="1">The sequence shown here is derived from an EMBL/GenBank/DDBJ whole genome shotgun (WGS) entry which is preliminary data.</text>
</comment>
<dbReference type="EMBL" id="JWLZ01000010">
    <property type="protein sequence ID" value="KHT65417.1"/>
    <property type="molecule type" value="Genomic_DNA"/>
</dbReference>
<dbReference type="Proteomes" id="UP000031278">
    <property type="component" value="Unassembled WGS sequence"/>
</dbReference>
<evidence type="ECO:0000313" key="2">
    <source>
        <dbReference type="Proteomes" id="UP000031278"/>
    </source>
</evidence>
<organism evidence="1 2">
    <name type="scientific">Photobacterium gaetbulicola</name>
    <dbReference type="NCBI Taxonomy" id="1295392"/>
    <lineage>
        <taxon>Bacteria</taxon>
        <taxon>Pseudomonadati</taxon>
        <taxon>Pseudomonadota</taxon>
        <taxon>Gammaproteobacteria</taxon>
        <taxon>Vibrionales</taxon>
        <taxon>Vibrionaceae</taxon>
        <taxon>Photobacterium</taxon>
    </lineage>
</organism>
<accession>A0A0B9H970</accession>
<name>A0A0B9H970_9GAMM</name>
<dbReference type="RefSeq" id="WP_039456753.1">
    <property type="nucleotide sequence ID" value="NZ_JWLZ01000010.1"/>
</dbReference>
<evidence type="ECO:0000313" key="1">
    <source>
        <dbReference type="EMBL" id="KHT65417.1"/>
    </source>
</evidence>
<protein>
    <submittedName>
        <fullName evidence="1">Uncharacterized protein</fullName>
    </submittedName>
</protein>
<gene>
    <name evidence="1" type="ORF">RJ45_01190</name>
</gene>
<dbReference type="AlphaFoldDB" id="A0A0B9H970"/>
<proteinExistence type="predicted"/>
<reference evidence="1 2" key="1">
    <citation type="submission" date="2014-12" db="EMBL/GenBank/DDBJ databases">
        <title>Genome sequencing of Photobacterium gaetbulicola AD005a.</title>
        <authorList>
            <person name="Adrian T.G.S."/>
            <person name="Chan K.G."/>
        </authorList>
    </citation>
    <scope>NUCLEOTIDE SEQUENCE [LARGE SCALE GENOMIC DNA]</scope>
    <source>
        <strain evidence="1 2">AD005a</strain>
    </source>
</reference>
<sequence>MDRTWVYQRAKMAMSNWKVIVMLVITLLFILQSWPSSPISHASLVVNEYIEHRMVEMKVNQEGTLASRVLVDLIFGNARQG</sequence>